<name>A0A3Q7EST3_SOLLC</name>
<comment type="subcellular location">
    <subcellularLocation>
        <location evidence="1">Nucleus</location>
    </subcellularLocation>
</comment>
<dbReference type="PaxDb" id="4081-Solyc01g108300.2.1"/>
<feature type="region of interest" description="Disordered" evidence="8">
    <location>
        <begin position="225"/>
        <end position="266"/>
    </location>
</feature>
<dbReference type="NCBIfam" id="TIGR01557">
    <property type="entry name" value="myb_SHAQKYF"/>
    <property type="match status" value="1"/>
</dbReference>
<reference evidence="12" key="1">
    <citation type="journal article" date="2012" name="Nature">
        <title>The tomato genome sequence provides insights into fleshy fruit evolution.</title>
        <authorList>
            <consortium name="Tomato Genome Consortium"/>
        </authorList>
    </citation>
    <scope>NUCLEOTIDE SEQUENCE [LARGE SCALE GENOMIC DNA]</scope>
    <source>
        <strain evidence="12">cv. Heinz 1706</strain>
    </source>
</reference>
<keyword evidence="2 7" id="KW-0694">RNA-binding</keyword>
<evidence type="ECO:0000259" key="11">
    <source>
        <dbReference type="PROSITE" id="PS51294"/>
    </source>
</evidence>
<dbReference type="InterPro" id="IPR006630">
    <property type="entry name" value="La_HTH"/>
</dbReference>
<dbReference type="SUPFAM" id="SSF46785">
    <property type="entry name" value="Winged helix' DNA-binding domain"/>
    <property type="match status" value="1"/>
</dbReference>
<dbReference type="InterPro" id="IPR036390">
    <property type="entry name" value="WH_DNA-bd_sf"/>
</dbReference>
<dbReference type="SMART" id="SM00715">
    <property type="entry name" value="LA"/>
    <property type="match status" value="1"/>
</dbReference>
<dbReference type="Pfam" id="PF26575">
    <property type="entry name" value="HHO5_N"/>
    <property type="match status" value="1"/>
</dbReference>
<feature type="region of interest" description="Disordered" evidence="8">
    <location>
        <begin position="690"/>
        <end position="727"/>
    </location>
</feature>
<dbReference type="GO" id="GO:0003723">
    <property type="term" value="F:RNA binding"/>
    <property type="evidence" value="ECO:0000318"/>
    <property type="project" value="GO_Central"/>
</dbReference>
<dbReference type="InterPro" id="IPR012677">
    <property type="entry name" value="Nucleotide-bd_a/b_plait_sf"/>
</dbReference>
<dbReference type="SMART" id="SM00360">
    <property type="entry name" value="RRM"/>
    <property type="match status" value="1"/>
</dbReference>
<dbReference type="InterPro" id="IPR036388">
    <property type="entry name" value="WH-like_DNA-bd_sf"/>
</dbReference>
<evidence type="ECO:0000256" key="8">
    <source>
        <dbReference type="SAM" id="MobiDB-lite"/>
    </source>
</evidence>
<dbReference type="InterPro" id="IPR000504">
    <property type="entry name" value="RRM_dom"/>
</dbReference>
<keyword evidence="6" id="KW-0539">Nucleus</keyword>
<dbReference type="PROSITE" id="PS51294">
    <property type="entry name" value="HTH_MYB"/>
    <property type="match status" value="1"/>
</dbReference>
<dbReference type="SUPFAM" id="SSF54928">
    <property type="entry name" value="RNA-binding domain, RBD"/>
    <property type="match status" value="1"/>
</dbReference>
<feature type="domain" description="RRM" evidence="9">
    <location>
        <begin position="536"/>
        <end position="626"/>
    </location>
</feature>
<evidence type="ECO:0000256" key="7">
    <source>
        <dbReference type="PROSITE-ProRule" id="PRU00332"/>
    </source>
</evidence>
<evidence type="ECO:0000256" key="6">
    <source>
        <dbReference type="ARBA" id="ARBA00023242"/>
    </source>
</evidence>
<dbReference type="AlphaFoldDB" id="A0A3Q7EST3"/>
<dbReference type="FunCoup" id="A0A3Q7EST3">
    <property type="interactions" value="83"/>
</dbReference>
<sequence>MGSIPAELSLDCRPSFIPKSITDFLRQLSLIRNVPDKLSQIDDYITRLEDEMRKIDAFKRELPLSVLLVKDAIVALREESMQYRKSRTEPVLEEFIPLKKSSREDTKAEITKDKDSREKMSWMSSVQLWNSESHCENTDEAINKQQSKSELKVDTQRSPEEGNSSVTEDPFQSCKTMNAAKAFSVPFKGYSGFSVTAVRKDNKDELPGLSLHTPGITKLREDTVTSGLNSKHSGSRGGLSSVAGCQSNMRTGSLAQQQSSRKQRRCWSPELHRRFVDALQQLGGSQVATPKQIRELMQVDGLTNDEVKSHLQKYRLHTRRIPNSQTQPANQSGVALGNLWMSQGQYGESSKQSSSQSGSPQGPLHLAGSCGGTSTTVGDSMDEEDDVKSENHSWKNHVHTSGKYLSGGNTTSDWLYVADQDTLSYLPNQNFSALLQKDVLPEDVKNKIIKQVEYQLSDMSLLANENLLRQMNKDLEGFVPISSVSATKKIKSLITNQQTLAHALLSSTKLIVSNDGKKVKRRIPFTDKDKEELQLRTVVAENLPDDHSHHNIEKIFKVAGSVKTIRVCHPQDPNLSRARGDIGISNKLHALIEFENPEAAERAVEKLNDERNWRKGLRVRLLLRRSPKSILKIRKCEFEGCFDDEDGVPSEDSDNNNVEDGVGSAKKAWNKGRGKLRMRPQIHGGRGLLAALPQSSSSSGVGEGAVRQVTKGPRMPDGTRGFTMGRGKPLTATIISGVHVA</sequence>
<evidence type="ECO:0000256" key="1">
    <source>
        <dbReference type="ARBA" id="ARBA00004123"/>
    </source>
</evidence>
<feature type="compositionally biased region" description="Polar residues" evidence="8">
    <location>
        <begin position="243"/>
        <end position="260"/>
    </location>
</feature>
<dbReference type="PROSITE" id="PS50961">
    <property type="entry name" value="HTH_LA"/>
    <property type="match status" value="1"/>
</dbReference>
<dbReference type="InterPro" id="IPR044787">
    <property type="entry name" value="HHO5-like"/>
</dbReference>
<accession>A0A3Q7EST3</accession>
<dbReference type="InterPro" id="IPR058673">
    <property type="entry name" value="HHO5-like_N"/>
</dbReference>
<evidence type="ECO:0000256" key="4">
    <source>
        <dbReference type="ARBA" id="ARBA00023125"/>
    </source>
</evidence>
<feature type="region of interest" description="Disordered" evidence="8">
    <location>
        <begin position="131"/>
        <end position="171"/>
    </location>
</feature>
<feature type="compositionally biased region" description="Low complexity" evidence="8">
    <location>
        <begin position="345"/>
        <end position="362"/>
    </location>
</feature>
<dbReference type="GO" id="GO:0005634">
    <property type="term" value="C:nucleus"/>
    <property type="evidence" value="ECO:0007669"/>
    <property type="project" value="UniProtKB-SubCell"/>
</dbReference>
<dbReference type="Gramene" id="Solyc01g108300.3.1">
    <property type="protein sequence ID" value="Solyc01g108300.3.1"/>
    <property type="gene ID" value="Solyc01g108300.3"/>
</dbReference>
<feature type="region of interest" description="Disordered" evidence="8">
    <location>
        <begin position="345"/>
        <end position="402"/>
    </location>
</feature>
<dbReference type="InterPro" id="IPR001005">
    <property type="entry name" value="SANT/Myb"/>
</dbReference>
<evidence type="ECO:0000256" key="3">
    <source>
        <dbReference type="ARBA" id="ARBA00023015"/>
    </source>
</evidence>
<keyword evidence="5" id="KW-0804">Transcription</keyword>
<dbReference type="InterPro" id="IPR035979">
    <property type="entry name" value="RBD_domain_sf"/>
</dbReference>
<dbReference type="Pfam" id="PF00249">
    <property type="entry name" value="Myb_DNA-binding"/>
    <property type="match status" value="1"/>
</dbReference>
<evidence type="ECO:0000259" key="9">
    <source>
        <dbReference type="PROSITE" id="PS50102"/>
    </source>
</evidence>
<evidence type="ECO:0000259" key="10">
    <source>
        <dbReference type="PROSITE" id="PS50961"/>
    </source>
</evidence>
<organism evidence="12">
    <name type="scientific">Solanum lycopersicum</name>
    <name type="common">Tomato</name>
    <name type="synonym">Lycopersicon esculentum</name>
    <dbReference type="NCBI Taxonomy" id="4081"/>
    <lineage>
        <taxon>Eukaryota</taxon>
        <taxon>Viridiplantae</taxon>
        <taxon>Streptophyta</taxon>
        <taxon>Embryophyta</taxon>
        <taxon>Tracheophyta</taxon>
        <taxon>Spermatophyta</taxon>
        <taxon>Magnoliopsida</taxon>
        <taxon>eudicotyledons</taxon>
        <taxon>Gunneridae</taxon>
        <taxon>Pentapetalae</taxon>
        <taxon>asterids</taxon>
        <taxon>lamiids</taxon>
        <taxon>Solanales</taxon>
        <taxon>Solanaceae</taxon>
        <taxon>Solanoideae</taxon>
        <taxon>Solaneae</taxon>
        <taxon>Solanum</taxon>
        <taxon>Solanum subgen. Lycopersicon</taxon>
    </lineage>
</organism>
<dbReference type="InterPro" id="IPR017930">
    <property type="entry name" value="Myb_dom"/>
</dbReference>
<evidence type="ECO:0000256" key="5">
    <source>
        <dbReference type="ARBA" id="ARBA00023163"/>
    </source>
</evidence>
<feature type="domain" description="HTH myb-type" evidence="11">
    <location>
        <begin position="259"/>
        <end position="319"/>
    </location>
</feature>
<evidence type="ECO:0000256" key="2">
    <source>
        <dbReference type="ARBA" id="ARBA00022884"/>
    </source>
</evidence>
<reference evidence="12" key="2">
    <citation type="submission" date="2019-01" db="UniProtKB">
        <authorList>
            <consortium name="EnsemblPlants"/>
        </authorList>
    </citation>
    <scope>IDENTIFICATION</scope>
    <source>
        <strain evidence="12">cv. Heinz 1706</strain>
    </source>
</reference>
<keyword evidence="3" id="KW-0805">Transcription regulation</keyword>
<dbReference type="Pfam" id="PF05383">
    <property type="entry name" value="La"/>
    <property type="match status" value="1"/>
</dbReference>
<feature type="compositionally biased region" description="Basic and acidic residues" evidence="8">
    <location>
        <begin position="147"/>
        <end position="160"/>
    </location>
</feature>
<dbReference type="Proteomes" id="UP000004994">
    <property type="component" value="Chromosome 1"/>
</dbReference>
<dbReference type="InterPro" id="IPR006447">
    <property type="entry name" value="Myb_dom_plants"/>
</dbReference>
<dbReference type="EnsemblPlants" id="Solyc01g108300.3.1">
    <property type="protein sequence ID" value="Solyc01g108300.3.1"/>
    <property type="gene ID" value="Solyc01g108300.3"/>
</dbReference>
<dbReference type="GO" id="GO:0010597">
    <property type="term" value="P:green leaf volatile biosynthetic process"/>
    <property type="evidence" value="ECO:0007669"/>
    <property type="project" value="UniProtKB-ARBA"/>
</dbReference>
<dbReference type="InterPro" id="IPR009057">
    <property type="entry name" value="Homeodomain-like_sf"/>
</dbReference>
<dbReference type="Gene3D" id="3.30.70.330">
    <property type="match status" value="1"/>
</dbReference>
<dbReference type="Gene3D" id="1.10.10.60">
    <property type="entry name" value="Homeodomain-like"/>
    <property type="match status" value="1"/>
</dbReference>
<dbReference type="GO" id="GO:0003700">
    <property type="term" value="F:DNA-binding transcription factor activity"/>
    <property type="evidence" value="ECO:0007669"/>
    <property type="project" value="InterPro"/>
</dbReference>
<feature type="domain" description="HTH La-type RNA-binding" evidence="10">
    <location>
        <begin position="438"/>
        <end position="529"/>
    </location>
</feature>
<dbReference type="STRING" id="4081.A0A3Q7EST3"/>
<feature type="region of interest" description="Disordered" evidence="8">
    <location>
        <begin position="646"/>
        <end position="673"/>
    </location>
</feature>
<keyword evidence="4" id="KW-0238">DNA-binding</keyword>
<evidence type="ECO:0000313" key="13">
    <source>
        <dbReference type="Proteomes" id="UP000004994"/>
    </source>
</evidence>
<protein>
    <recommendedName>
        <fullName evidence="14">HTH myb-type domain-containing protein</fullName>
    </recommendedName>
</protein>
<proteinExistence type="predicted"/>
<dbReference type="GO" id="GO:0000976">
    <property type="term" value="F:transcription cis-regulatory region binding"/>
    <property type="evidence" value="ECO:0007669"/>
    <property type="project" value="UniProtKB-ARBA"/>
</dbReference>
<dbReference type="PANTHER" id="PTHR31003">
    <property type="entry name" value="MYB FAMILY TRANSCRIPTION FACTOR"/>
    <property type="match status" value="1"/>
</dbReference>
<keyword evidence="13" id="KW-1185">Reference proteome</keyword>
<evidence type="ECO:0000313" key="12">
    <source>
        <dbReference type="EnsemblPlants" id="Solyc01g108300.3.1"/>
    </source>
</evidence>
<dbReference type="SUPFAM" id="SSF46689">
    <property type="entry name" value="Homeodomain-like"/>
    <property type="match status" value="1"/>
</dbReference>
<dbReference type="InParanoid" id="A0A3Q7EST3"/>
<dbReference type="PROSITE" id="PS50102">
    <property type="entry name" value="RRM"/>
    <property type="match status" value="1"/>
</dbReference>
<dbReference type="Pfam" id="PF00076">
    <property type="entry name" value="RRM_1"/>
    <property type="match status" value="1"/>
</dbReference>
<dbReference type="FunFam" id="1.10.10.60:FF:000002">
    <property type="entry name" value="Myb family transcription factor"/>
    <property type="match status" value="1"/>
</dbReference>
<evidence type="ECO:0008006" key="14">
    <source>
        <dbReference type="Google" id="ProtNLM"/>
    </source>
</evidence>
<dbReference type="PANTHER" id="PTHR31003:SF3">
    <property type="entry name" value="HOMEODOMAIN-LIKE SUPERFAMILY PROTEIN-RELATED"/>
    <property type="match status" value="1"/>
</dbReference>
<dbReference type="Gene3D" id="1.10.10.10">
    <property type="entry name" value="Winged helix-like DNA-binding domain superfamily/Winged helix DNA-binding domain"/>
    <property type="match status" value="1"/>
</dbReference>